<dbReference type="Gene3D" id="3.30.1240.10">
    <property type="match status" value="1"/>
</dbReference>
<dbReference type="HOGENOM" id="CLU_044146_3_2_11"/>
<accession>C0W464</accession>
<dbReference type="AlphaFoldDB" id="C0W464"/>
<name>C0W464_9ACTO</name>
<dbReference type="InterPro" id="IPR023214">
    <property type="entry name" value="HAD_sf"/>
</dbReference>
<dbReference type="Pfam" id="PF08282">
    <property type="entry name" value="Hydrolase_3"/>
    <property type="match status" value="1"/>
</dbReference>
<dbReference type="EMBL" id="ACFH01000044">
    <property type="protein sequence ID" value="EEH66486.1"/>
    <property type="molecule type" value="Genomic_DNA"/>
</dbReference>
<dbReference type="GO" id="GO:0000287">
    <property type="term" value="F:magnesium ion binding"/>
    <property type="evidence" value="ECO:0007669"/>
    <property type="project" value="TreeGrafter"/>
</dbReference>
<dbReference type="SUPFAM" id="SSF56784">
    <property type="entry name" value="HAD-like"/>
    <property type="match status" value="1"/>
</dbReference>
<evidence type="ECO:0000313" key="2">
    <source>
        <dbReference type="EMBL" id="EEH66486.1"/>
    </source>
</evidence>
<dbReference type="PANTHER" id="PTHR10000:SF8">
    <property type="entry name" value="HAD SUPERFAMILY HYDROLASE-LIKE, TYPE 3"/>
    <property type="match status" value="1"/>
</dbReference>
<dbReference type="NCBIfam" id="TIGR01484">
    <property type="entry name" value="HAD-SF-IIB"/>
    <property type="match status" value="1"/>
</dbReference>
<dbReference type="Proteomes" id="UP000004778">
    <property type="component" value="Unassembled WGS sequence"/>
</dbReference>
<feature type="compositionally biased region" description="Polar residues" evidence="1">
    <location>
        <begin position="1"/>
        <end position="17"/>
    </location>
</feature>
<dbReference type="STRING" id="103621.GCA_001067145_01518"/>
<keyword evidence="2" id="KW-0378">Hydrolase</keyword>
<dbReference type="PANTHER" id="PTHR10000">
    <property type="entry name" value="PHOSPHOSERINE PHOSPHATASE"/>
    <property type="match status" value="1"/>
</dbReference>
<keyword evidence="3" id="KW-1185">Reference proteome</keyword>
<dbReference type="InterPro" id="IPR036412">
    <property type="entry name" value="HAD-like_sf"/>
</dbReference>
<dbReference type="GO" id="GO:0016791">
    <property type="term" value="F:phosphatase activity"/>
    <property type="evidence" value="ECO:0007669"/>
    <property type="project" value="TreeGrafter"/>
</dbReference>
<gene>
    <name evidence="2" type="ORF">HMPREF0058_0658</name>
</gene>
<evidence type="ECO:0000256" key="1">
    <source>
        <dbReference type="SAM" id="MobiDB-lite"/>
    </source>
</evidence>
<dbReference type="RefSeq" id="WP_006547625.1">
    <property type="nucleotide sequence ID" value="NZ_DS999574.1"/>
</dbReference>
<evidence type="ECO:0000313" key="3">
    <source>
        <dbReference type="Proteomes" id="UP000004778"/>
    </source>
</evidence>
<reference evidence="2 3" key="1">
    <citation type="submission" date="2009-01" db="EMBL/GenBank/DDBJ databases">
        <authorList>
            <person name="Qin X."/>
            <person name="Bachman B."/>
            <person name="Battles P."/>
            <person name="Bell A."/>
            <person name="Bess C."/>
            <person name="Bickham C."/>
            <person name="Chaboub L."/>
            <person name="Chen D."/>
            <person name="Coyle M."/>
            <person name="Deiros D.R."/>
            <person name="Dinh H."/>
            <person name="Forbes L."/>
            <person name="Fowler G."/>
            <person name="Francisco L."/>
            <person name="Fu Q."/>
            <person name="Gubbala S."/>
            <person name="Hale W."/>
            <person name="Han Y."/>
            <person name="Hemphill L."/>
            <person name="Highlander S.K."/>
            <person name="Hirani K."/>
            <person name="Hogues M."/>
            <person name="Jackson L."/>
            <person name="Jakkamsetti A."/>
            <person name="Javaid M."/>
            <person name="Jiang H."/>
            <person name="Korchina V."/>
            <person name="Kovar C."/>
            <person name="Lara F."/>
            <person name="Lee S."/>
            <person name="Mata R."/>
            <person name="Mathew T."/>
            <person name="Moen C."/>
            <person name="Morales K."/>
            <person name="Munidasa M."/>
            <person name="Nazareth L."/>
            <person name="Ngo R."/>
            <person name="Nguyen L."/>
            <person name="Okwuonu G."/>
            <person name="Ongeri F."/>
            <person name="Patil S."/>
            <person name="Petrosino J."/>
            <person name="Pham C."/>
            <person name="Pham P."/>
            <person name="Pu L.-L."/>
            <person name="Puazo M."/>
            <person name="Raj R."/>
            <person name="Reid J."/>
            <person name="Rouhana J."/>
            <person name="Saada N."/>
            <person name="Shang Y."/>
            <person name="Simmons D."/>
            <person name="Thornton R."/>
            <person name="Warren J."/>
            <person name="Weissenberger G."/>
            <person name="Zhang J."/>
            <person name="Zhang L."/>
            <person name="Zhou C."/>
            <person name="Zhu D."/>
            <person name="Muzny D."/>
            <person name="Worley K."/>
            <person name="Gibbs R."/>
        </authorList>
    </citation>
    <scope>NUCLEOTIDE SEQUENCE [LARGE SCALE GENOMIC DNA]</scope>
    <source>
        <strain evidence="2 3">DSM 15434</strain>
    </source>
</reference>
<dbReference type="InterPro" id="IPR006379">
    <property type="entry name" value="HAD-SF_hydro_IIB"/>
</dbReference>
<dbReference type="GO" id="GO:0005829">
    <property type="term" value="C:cytosol"/>
    <property type="evidence" value="ECO:0007669"/>
    <property type="project" value="TreeGrafter"/>
</dbReference>
<protein>
    <submittedName>
        <fullName evidence="2">HAD hydrolase, family IIB</fullName>
    </submittedName>
</protein>
<proteinExistence type="predicted"/>
<organism evidence="2 3">
    <name type="scientific">Actinomyces urogenitalis DSM 15434</name>
    <dbReference type="NCBI Taxonomy" id="525246"/>
    <lineage>
        <taxon>Bacteria</taxon>
        <taxon>Bacillati</taxon>
        <taxon>Actinomycetota</taxon>
        <taxon>Actinomycetes</taxon>
        <taxon>Actinomycetales</taxon>
        <taxon>Actinomycetaceae</taxon>
        <taxon>Actinomyces</taxon>
    </lineage>
</organism>
<dbReference type="Gene3D" id="3.40.50.1000">
    <property type="entry name" value="HAD superfamily/HAD-like"/>
    <property type="match status" value="1"/>
</dbReference>
<comment type="caution">
    <text evidence="2">The sequence shown here is derived from an EMBL/GenBank/DDBJ whole genome shotgun (WGS) entry which is preliminary data.</text>
</comment>
<feature type="region of interest" description="Disordered" evidence="1">
    <location>
        <begin position="1"/>
        <end position="22"/>
    </location>
</feature>
<dbReference type="OrthoDB" id="9806027at2"/>
<dbReference type="eggNOG" id="COG0561">
    <property type="taxonomic scope" value="Bacteria"/>
</dbReference>
<sequence length="310" mass="32851">MTATHHASASQPPQETASLPPVRLLSTDLDGTIIFDGRVRPEDAKAMRRWREAGHLLVMNTGRSNSALASALDGFGVDYDYAVLYTGAVLLDQAGTVLRARTLPDGVVEEVLETLSAEDPITIFATTLDGDLQLHDTIGSGSELLTLFAKGTTADLAGRAVVGIPLHLGRPQEGEHILATVRQRWGQVLDGARNQDFLDLIPAGASKGAGLTELVELLTAPGGAYEGREILTYTVGDSWNDIPMHEVADCAVAMGGAPDDVVAACDVTTPSVAALVDWVLAHEQDGEAASARWRTDLGENAWPLDLGARR</sequence>